<dbReference type="PANTHER" id="PTHR10656:SF9">
    <property type="entry name" value="INOSITOL 1,4,5-TRISPHOSPHATE RECEPTOR-INTERACTING PROTEIN-LIKE 2"/>
    <property type="match status" value="1"/>
</dbReference>
<evidence type="ECO:0000313" key="4">
    <source>
        <dbReference type="RefSeq" id="XP_022338303.1"/>
    </source>
</evidence>
<dbReference type="SMART" id="SM01265">
    <property type="entry name" value="Mab-21"/>
    <property type="match status" value="1"/>
</dbReference>
<dbReference type="RefSeq" id="XP_022338303.1">
    <property type="nucleotide sequence ID" value="XM_022482595.1"/>
</dbReference>
<evidence type="ECO:0000313" key="3">
    <source>
        <dbReference type="Proteomes" id="UP000694844"/>
    </source>
</evidence>
<dbReference type="Pfam" id="PF03281">
    <property type="entry name" value="Mab-21"/>
    <property type="match status" value="1"/>
</dbReference>
<name>A0A8B8EFN3_CRAVI</name>
<sequence length="595" mass="69127">MLLEIAVVIAGITCVCIVVWLVHRSFRTYSYHESAVFKTTKYPEPPPPKGNFIAFLDMLVNEALKRERTVMRVTKLKARLAGNNKWNEPVFQVGRGDERIFAFFKKHHTNLIPNEWNVSCNIVDRVIRIVAHEMRKTASERFPGLSIGKTLIKQGSSREGLKVCDPLEFDVLLPFEFENIPTKEHVVFYKKGQIIPGFFKIEIVDDNLKDIPFWMKNNKIICYDNGHAYVDTCNFQNKVFASLLDQTQNRINYELRALTKDTSKRFKMVKSVVSPSLKIIIVINSENGLSDLRDYLPDLEKIMTISTFQASRGSRKETRTTRVEIDLVPALLIPGDEFPQNVSKDQHQSVIHCERYGVLKWATKKNNKVYFEETDGNLFWCRSTCGYEKYISDIAQGNLSQRYIMTACRLVKGMLRVYATDHPSLRSVVNSYHLKTICFYCILFLTIPSEENRLSNVKQAMGYFVKFLQLSLKAENLPHFFFGNPYLDRMFPGNPFGKEENRYNMFSPSSPEMLQQAQVSFMRLRRKQIVELYDKGHLLDTKKIKLFADLVKNKTKKNTEIVSISRRRTHYGYKRPMGDIVYSRTCLRNKQACHR</sequence>
<keyword evidence="1" id="KW-0472">Membrane</keyword>
<proteinExistence type="predicted"/>
<evidence type="ECO:0000256" key="1">
    <source>
        <dbReference type="SAM" id="Phobius"/>
    </source>
</evidence>
<keyword evidence="1" id="KW-1133">Transmembrane helix</keyword>
<evidence type="ECO:0000259" key="2">
    <source>
        <dbReference type="Pfam" id="PF03281"/>
    </source>
</evidence>
<dbReference type="InterPro" id="IPR046903">
    <property type="entry name" value="Mab-21-like_nuc_Trfase"/>
</dbReference>
<dbReference type="KEGG" id="cvn:111133885"/>
<dbReference type="PANTHER" id="PTHR10656">
    <property type="entry name" value="CELL FATE DETERMINING PROTEIN MAB21-RELATED"/>
    <property type="match status" value="1"/>
</dbReference>
<feature type="domain" description="Mab-21-like nucleotidyltransferase" evidence="2">
    <location>
        <begin position="159"/>
        <end position="380"/>
    </location>
</feature>
<protein>
    <submittedName>
        <fullName evidence="4">Uncharacterized protein LOC111133885</fullName>
    </submittedName>
</protein>
<dbReference type="Proteomes" id="UP000694844">
    <property type="component" value="Chromosome 5"/>
</dbReference>
<gene>
    <name evidence="4" type="primary">LOC111133885</name>
</gene>
<accession>A0A8B8EFN3</accession>
<dbReference type="Gene3D" id="3.30.460.90">
    <property type="match status" value="1"/>
</dbReference>
<keyword evidence="3" id="KW-1185">Reference proteome</keyword>
<dbReference type="AlphaFoldDB" id="A0A8B8EFN3"/>
<dbReference type="OrthoDB" id="6153969at2759"/>
<organism evidence="3 4">
    <name type="scientific">Crassostrea virginica</name>
    <name type="common">Eastern oyster</name>
    <dbReference type="NCBI Taxonomy" id="6565"/>
    <lineage>
        <taxon>Eukaryota</taxon>
        <taxon>Metazoa</taxon>
        <taxon>Spiralia</taxon>
        <taxon>Lophotrochozoa</taxon>
        <taxon>Mollusca</taxon>
        <taxon>Bivalvia</taxon>
        <taxon>Autobranchia</taxon>
        <taxon>Pteriomorphia</taxon>
        <taxon>Ostreida</taxon>
        <taxon>Ostreoidea</taxon>
        <taxon>Ostreidae</taxon>
        <taxon>Crassostrea</taxon>
    </lineage>
</organism>
<dbReference type="Gene3D" id="1.10.1410.40">
    <property type="match status" value="1"/>
</dbReference>
<dbReference type="GeneID" id="111133885"/>
<dbReference type="InterPro" id="IPR024810">
    <property type="entry name" value="MAB21L/cGLR"/>
</dbReference>
<reference evidence="4" key="1">
    <citation type="submission" date="2025-08" db="UniProtKB">
        <authorList>
            <consortium name="RefSeq"/>
        </authorList>
    </citation>
    <scope>IDENTIFICATION</scope>
    <source>
        <tissue evidence="4">Whole sample</tissue>
    </source>
</reference>
<feature type="transmembrane region" description="Helical" evidence="1">
    <location>
        <begin position="6"/>
        <end position="23"/>
    </location>
</feature>
<keyword evidence="1" id="KW-0812">Transmembrane</keyword>